<evidence type="ECO:0000313" key="1">
    <source>
        <dbReference type="EMBL" id="GAH60491.1"/>
    </source>
</evidence>
<dbReference type="EMBL" id="BARU01020130">
    <property type="protein sequence ID" value="GAH60491.1"/>
    <property type="molecule type" value="Genomic_DNA"/>
</dbReference>
<reference evidence="1" key="1">
    <citation type="journal article" date="2014" name="Front. Microbiol.">
        <title>High frequency of phylogenetically diverse reductive dehalogenase-homologous genes in deep subseafloor sedimentary metagenomes.</title>
        <authorList>
            <person name="Kawai M."/>
            <person name="Futagami T."/>
            <person name="Toyoda A."/>
            <person name="Takaki Y."/>
            <person name="Nishi S."/>
            <person name="Hori S."/>
            <person name="Arai W."/>
            <person name="Tsubouchi T."/>
            <person name="Morono Y."/>
            <person name="Uchiyama I."/>
            <person name="Ito T."/>
            <person name="Fujiyama A."/>
            <person name="Inagaki F."/>
            <person name="Takami H."/>
        </authorList>
    </citation>
    <scope>NUCLEOTIDE SEQUENCE</scope>
    <source>
        <strain evidence="1">Expedition CK06-06</strain>
    </source>
</reference>
<dbReference type="AlphaFoldDB" id="X1GRJ9"/>
<comment type="caution">
    <text evidence="1">The sequence shown here is derived from an EMBL/GenBank/DDBJ whole genome shotgun (WGS) entry which is preliminary data.</text>
</comment>
<protein>
    <submittedName>
        <fullName evidence="1">Uncharacterized protein</fullName>
    </submittedName>
</protein>
<proteinExistence type="predicted"/>
<sequence>DPNTTIVDHYARFSESEANGELNIEYGSVNPRKTLTTNTICGNVVGCVFFKGVGYSAQMILTLDNGSETITVVSSAVMHNQ</sequence>
<accession>X1GRJ9</accession>
<gene>
    <name evidence="1" type="ORF">S03H2_33092</name>
</gene>
<name>X1GRJ9_9ZZZZ</name>
<feature type="non-terminal residue" evidence="1">
    <location>
        <position position="1"/>
    </location>
</feature>
<organism evidence="1">
    <name type="scientific">marine sediment metagenome</name>
    <dbReference type="NCBI Taxonomy" id="412755"/>
    <lineage>
        <taxon>unclassified sequences</taxon>
        <taxon>metagenomes</taxon>
        <taxon>ecological metagenomes</taxon>
    </lineage>
</organism>